<evidence type="ECO:0000256" key="1">
    <source>
        <dbReference type="SAM" id="MobiDB-lite"/>
    </source>
</evidence>
<dbReference type="Proteomes" id="UP001497497">
    <property type="component" value="Unassembled WGS sequence"/>
</dbReference>
<feature type="non-terminal residue" evidence="2">
    <location>
        <position position="164"/>
    </location>
</feature>
<dbReference type="EMBL" id="CAXITT010000368">
    <property type="protein sequence ID" value="CAL1540044.1"/>
    <property type="molecule type" value="Genomic_DNA"/>
</dbReference>
<sequence>KVGIFDSYTFSPKSFHDEEYIFKSVDTWLMGKCQSVCTEHPWRRFRCNPSTKSVFNSEGEQDQKASPEDTEPWPSVADETQQSGLSDLKDSKAVKKSEDSNESQLLKRIERDDFENINFNLKSNLCKTVMSRPLGFCPLNRWKLVNNLDQLKRVQLNLSPRWMK</sequence>
<feature type="region of interest" description="Disordered" evidence="1">
    <location>
        <begin position="53"/>
        <end position="102"/>
    </location>
</feature>
<organism evidence="2 3">
    <name type="scientific">Lymnaea stagnalis</name>
    <name type="common">Great pond snail</name>
    <name type="synonym">Helix stagnalis</name>
    <dbReference type="NCBI Taxonomy" id="6523"/>
    <lineage>
        <taxon>Eukaryota</taxon>
        <taxon>Metazoa</taxon>
        <taxon>Spiralia</taxon>
        <taxon>Lophotrochozoa</taxon>
        <taxon>Mollusca</taxon>
        <taxon>Gastropoda</taxon>
        <taxon>Heterobranchia</taxon>
        <taxon>Euthyneura</taxon>
        <taxon>Panpulmonata</taxon>
        <taxon>Hygrophila</taxon>
        <taxon>Lymnaeoidea</taxon>
        <taxon>Lymnaeidae</taxon>
        <taxon>Lymnaea</taxon>
    </lineage>
</organism>
<dbReference type="PANTHER" id="PTHR47664">
    <property type="entry name" value="NLPC_P60 DOMAIN-CONTAINING PROTEIN"/>
    <property type="match status" value="1"/>
</dbReference>
<accession>A0AAV2I1U5</accession>
<comment type="caution">
    <text evidence="2">The sequence shown here is derived from an EMBL/GenBank/DDBJ whole genome shotgun (WGS) entry which is preliminary data.</text>
</comment>
<evidence type="ECO:0000313" key="3">
    <source>
        <dbReference type="Proteomes" id="UP001497497"/>
    </source>
</evidence>
<gene>
    <name evidence="2" type="ORF">GSLYS_00013777001</name>
</gene>
<evidence type="ECO:0000313" key="2">
    <source>
        <dbReference type="EMBL" id="CAL1540044.1"/>
    </source>
</evidence>
<dbReference type="PANTHER" id="PTHR47664:SF1">
    <property type="entry name" value="CHROMOSOME UNDETERMINED SCAFFOLD_14, WHOLE GENOME SHOTGUN SEQUENCE"/>
    <property type="match status" value="1"/>
</dbReference>
<keyword evidence="3" id="KW-1185">Reference proteome</keyword>
<proteinExistence type="predicted"/>
<feature type="compositionally biased region" description="Basic and acidic residues" evidence="1">
    <location>
        <begin position="87"/>
        <end position="102"/>
    </location>
</feature>
<protein>
    <submittedName>
        <fullName evidence="2">Uncharacterized protein</fullName>
    </submittedName>
</protein>
<feature type="non-terminal residue" evidence="2">
    <location>
        <position position="1"/>
    </location>
</feature>
<dbReference type="AlphaFoldDB" id="A0AAV2I1U5"/>
<name>A0AAV2I1U5_LYMST</name>
<reference evidence="2 3" key="1">
    <citation type="submission" date="2024-04" db="EMBL/GenBank/DDBJ databases">
        <authorList>
            <consortium name="Genoscope - CEA"/>
            <person name="William W."/>
        </authorList>
    </citation>
    <scope>NUCLEOTIDE SEQUENCE [LARGE SCALE GENOMIC DNA]</scope>
</reference>